<evidence type="ECO:0000313" key="1">
    <source>
        <dbReference type="EMBL" id="BAG41721.1"/>
    </source>
</evidence>
<proteinExistence type="predicted"/>
<name>B2ZY86_9CAUD</name>
<dbReference type="KEGG" id="vg:6369738"/>
<accession>B2ZY86</accession>
<organism evidence="1 2">
    <name type="scientific">Ralstonia phage phiRSL1</name>
    <dbReference type="NCBI Taxonomy" id="1980924"/>
    <lineage>
        <taxon>Viruses</taxon>
        <taxon>Duplodnaviria</taxon>
        <taxon>Heunggongvirae</taxon>
        <taxon>Uroviricota</taxon>
        <taxon>Caudoviricetes</taxon>
        <taxon>Mieseafarmvirus</taxon>
        <taxon>Mieseafarmvirus RSL1</taxon>
    </lineage>
</organism>
<dbReference type="GeneID" id="6369738"/>
<keyword evidence="2" id="KW-1185">Reference proteome</keyword>
<sequence length="174" mass="20539">MSLIEHGTLPNANPLSEDVRRVQEIIKQSLQDAFLVPKELFDDKDCGNEYTRQQILIGIQSYLEQLRGSGAIVPGFKVELGPQYRVVKWIMDRKGRIHELHEMKDPKGERPNWFEWHTPRKYAQRGPTRLLNKSRRRIRQNYRLHLSRNWQQPVDMFFTPVAPIRYFTATGVIV</sequence>
<evidence type="ECO:0000313" key="2">
    <source>
        <dbReference type="Proteomes" id="UP000001034"/>
    </source>
</evidence>
<dbReference type="Proteomes" id="UP000001034">
    <property type="component" value="Segment"/>
</dbReference>
<protein>
    <submittedName>
        <fullName evidence="1">Uncharacterized protein</fullName>
    </submittedName>
</protein>
<reference evidence="1 2" key="1">
    <citation type="journal article" date="2010" name="Virology">
        <title>A jumbo phage infecting the phytopathogen Ralstonia solanacearum defines a new lineage of the Myoviridae family.</title>
        <authorList>
            <person name="Yamada T."/>
            <person name="Satoh S."/>
            <person name="Ishikawa H."/>
            <person name="Fujiwara A."/>
            <person name="Kawasaki T."/>
            <person name="Fujie M."/>
            <person name="Ogata H."/>
        </authorList>
    </citation>
    <scope>NUCLEOTIDE SEQUENCE [LARGE SCALE GENOMIC DNA]</scope>
</reference>
<dbReference type="EMBL" id="AB366653">
    <property type="protein sequence ID" value="BAG41721.1"/>
    <property type="molecule type" value="Genomic_DNA"/>
</dbReference>
<dbReference type="RefSeq" id="YP_001950151.1">
    <property type="nucleotide sequence ID" value="NC_010811.2"/>
</dbReference>